<feature type="binding site" evidence="3">
    <location>
        <position position="401"/>
    </location>
    <ligand>
        <name>Zn(2+)</name>
        <dbReference type="ChEBI" id="CHEBI:29105"/>
        <label>2</label>
    </ligand>
</feature>
<dbReference type="OrthoDB" id="9808195at2"/>
<dbReference type="Proteomes" id="UP000093902">
    <property type="component" value="Unassembled WGS sequence"/>
</dbReference>
<reference evidence="5" key="1">
    <citation type="submission" date="2016-06" db="EMBL/GenBank/DDBJ databases">
        <authorList>
            <person name="Sutton G."/>
            <person name="Brinkac L."/>
            <person name="Sanka R."/>
            <person name="Adams M."/>
            <person name="Lau E."/>
            <person name="Mehaffy C."/>
            <person name="Tameris M."/>
            <person name="Hatherill M."/>
            <person name="Hanekom W."/>
            <person name="Mahomed H."/>
            <person name="Mcshane H."/>
        </authorList>
    </citation>
    <scope>NUCLEOTIDE SEQUENCE [LARGE SCALE GENOMIC DNA]</scope>
    <source>
        <strain evidence="5">852002-51209_SCH5440388</strain>
    </source>
</reference>
<proteinExistence type="inferred from homology"/>
<protein>
    <submittedName>
        <fullName evidence="4">Zn-dependent hydrolase</fullName>
    </submittedName>
</protein>
<evidence type="ECO:0000313" key="5">
    <source>
        <dbReference type="Proteomes" id="UP000093902"/>
    </source>
</evidence>
<evidence type="ECO:0000256" key="2">
    <source>
        <dbReference type="ARBA" id="ARBA00022801"/>
    </source>
</evidence>
<dbReference type="STRING" id="43304.GCA_001403655_00643"/>
<sequence>MTAQQSNAGLRIRLDAGRDREFLQSWAELAAIGATPAGGVERQAATAEDGQMREWLSQWLIQRGFTVEVDRVGNLFGLLEFQPGAPYVLVGSHLDSQPRGGKFDGAYGVFAGASAADRIRRQAAESGVAPMYNVAVVDWFNEEGSRFKPSLMGSAVFTGAADLEDTLNITDQDGITVRDALTAINSIGKTDVFPDGDVTRRLAAYAEIHIEQGRELEKHNVSIGLVDRTWAANKYELNVVGAQGHTGATAIDDRQDALLGAALIVVALRDIADEFGEELHTSCGQLTVLPNSPVVVPREVHMHLDLRSDNDELLAAADAALRKRIAEAEIRAKVKVEHRKSHVWPGHHYQPEGVELARTVADDLGMSSMLVQTRAGHDSTNMKEIVPSVMLFVPSVEGISHAEAEFTSDEDLCTGVDLLTETLARMLDGALDSATANRVR</sequence>
<evidence type="ECO:0000313" key="4">
    <source>
        <dbReference type="EMBL" id="OBB26079.1"/>
    </source>
</evidence>
<dbReference type="InterPro" id="IPR036264">
    <property type="entry name" value="Bact_exopeptidase_dim_dom"/>
</dbReference>
<dbReference type="InterPro" id="IPR010158">
    <property type="entry name" value="Amidase_Cbmase"/>
</dbReference>
<accession>A0A1A0QX20</accession>
<dbReference type="Gene3D" id="3.30.70.360">
    <property type="match status" value="1"/>
</dbReference>
<evidence type="ECO:0000256" key="3">
    <source>
        <dbReference type="PIRSR" id="PIRSR001235-1"/>
    </source>
</evidence>
<comment type="caution">
    <text evidence="4">The sequence shown here is derived from an EMBL/GenBank/DDBJ whole genome shotgun (WGS) entry which is preliminary data.</text>
</comment>
<dbReference type="SUPFAM" id="SSF55031">
    <property type="entry name" value="Bacterial exopeptidase dimerisation domain"/>
    <property type="match status" value="1"/>
</dbReference>
<gene>
    <name evidence="4" type="ORF">A5792_27335</name>
</gene>
<dbReference type="CDD" id="cd03884">
    <property type="entry name" value="M20_bAS"/>
    <property type="match status" value="1"/>
</dbReference>
<dbReference type="NCBIfam" id="TIGR01879">
    <property type="entry name" value="hydantase"/>
    <property type="match status" value="1"/>
</dbReference>
<dbReference type="EMBL" id="LZSO01000035">
    <property type="protein sequence ID" value="OBB26079.1"/>
    <property type="molecule type" value="Genomic_DNA"/>
</dbReference>
<dbReference type="PANTHER" id="PTHR32494:SF5">
    <property type="entry name" value="ALLANTOATE AMIDOHYDROLASE"/>
    <property type="match status" value="1"/>
</dbReference>
<dbReference type="Pfam" id="PF01546">
    <property type="entry name" value="Peptidase_M20"/>
    <property type="match status" value="1"/>
</dbReference>
<evidence type="ECO:0000256" key="1">
    <source>
        <dbReference type="ARBA" id="ARBA00006153"/>
    </source>
</evidence>
<dbReference type="SUPFAM" id="SSF53187">
    <property type="entry name" value="Zn-dependent exopeptidases"/>
    <property type="match status" value="1"/>
</dbReference>
<comment type="similarity">
    <text evidence="1">Belongs to the peptidase M20 family.</text>
</comment>
<organism evidence="4 5">
    <name type="scientific">Mycolicibacterium peregrinum</name>
    <name type="common">Mycobacterium peregrinum</name>
    <dbReference type="NCBI Taxonomy" id="43304"/>
    <lineage>
        <taxon>Bacteria</taxon>
        <taxon>Bacillati</taxon>
        <taxon>Actinomycetota</taxon>
        <taxon>Actinomycetes</taxon>
        <taxon>Mycobacteriales</taxon>
        <taxon>Mycobacteriaceae</taxon>
        <taxon>Mycolicibacterium</taxon>
    </lineage>
</organism>
<keyword evidence="3" id="KW-0862">Zinc</keyword>
<dbReference type="GO" id="GO:0046872">
    <property type="term" value="F:metal ion binding"/>
    <property type="evidence" value="ECO:0007669"/>
    <property type="project" value="UniProtKB-KW"/>
</dbReference>
<feature type="binding site" evidence="3">
    <location>
        <position position="209"/>
    </location>
    <ligand>
        <name>Zn(2+)</name>
        <dbReference type="ChEBI" id="CHEBI:29105"/>
        <label>1</label>
    </ligand>
</feature>
<feature type="binding site" evidence="3">
    <location>
        <position position="104"/>
    </location>
    <ligand>
        <name>Zn(2+)</name>
        <dbReference type="ChEBI" id="CHEBI:29105"/>
        <label>1</label>
    </ligand>
</feature>
<feature type="binding site" evidence="3">
    <location>
        <position position="143"/>
    </location>
    <ligand>
        <name>Zn(2+)</name>
        <dbReference type="ChEBI" id="CHEBI:29105"/>
        <label>2</label>
    </ligand>
</feature>
<dbReference type="InterPro" id="IPR002933">
    <property type="entry name" value="Peptidase_M20"/>
</dbReference>
<feature type="binding site" evidence="3">
    <location>
        <position position="104"/>
    </location>
    <ligand>
        <name>Zn(2+)</name>
        <dbReference type="ChEBI" id="CHEBI:29105"/>
        <label>2</label>
    </ligand>
</feature>
<comment type="cofactor">
    <cofactor evidence="3">
        <name>Zn(2+)</name>
        <dbReference type="ChEBI" id="CHEBI:29105"/>
    </cofactor>
    <text evidence="3">Binds 2 Zn(2+) ions per subunit.</text>
</comment>
<dbReference type="PANTHER" id="PTHR32494">
    <property type="entry name" value="ALLANTOATE DEIMINASE-RELATED"/>
    <property type="match status" value="1"/>
</dbReference>
<dbReference type="PIRSF" id="PIRSF001235">
    <property type="entry name" value="Amidase_carbamoylase"/>
    <property type="match status" value="1"/>
</dbReference>
<dbReference type="GO" id="GO:0016813">
    <property type="term" value="F:hydrolase activity, acting on carbon-nitrogen (but not peptide) bonds, in linear amidines"/>
    <property type="evidence" value="ECO:0007669"/>
    <property type="project" value="InterPro"/>
</dbReference>
<dbReference type="NCBIfam" id="NF006772">
    <property type="entry name" value="PRK09290.2-1"/>
    <property type="match status" value="1"/>
</dbReference>
<feature type="binding site" evidence="3">
    <location>
        <position position="93"/>
    </location>
    <ligand>
        <name>Zn(2+)</name>
        <dbReference type="ChEBI" id="CHEBI:29105"/>
        <label>1</label>
    </ligand>
</feature>
<dbReference type="Gene3D" id="3.40.630.10">
    <property type="entry name" value="Zn peptidases"/>
    <property type="match status" value="1"/>
</dbReference>
<keyword evidence="3" id="KW-0479">Metal-binding</keyword>
<dbReference type="RefSeq" id="WP_064935062.1">
    <property type="nucleotide sequence ID" value="NZ_LZSO01000035.1"/>
</dbReference>
<dbReference type="AlphaFoldDB" id="A0A1A0QX20"/>
<name>A0A1A0QX20_MYCPR</name>
<keyword evidence="2 4" id="KW-0378">Hydrolase</keyword>